<comment type="caution">
    <text evidence="4">The sequence shown here is derived from an EMBL/GenBank/DDBJ whole genome shotgun (WGS) entry which is preliminary data.</text>
</comment>
<keyword evidence="5" id="KW-1185">Reference proteome</keyword>
<keyword evidence="2" id="KW-0521">NADP</keyword>
<evidence type="ECO:0000256" key="3">
    <source>
        <dbReference type="ARBA" id="ARBA00023002"/>
    </source>
</evidence>
<dbReference type="PRINTS" id="PR00081">
    <property type="entry name" value="GDHRDH"/>
</dbReference>
<dbReference type="InterPro" id="IPR036291">
    <property type="entry name" value="NAD(P)-bd_dom_sf"/>
</dbReference>
<comment type="similarity">
    <text evidence="1">Belongs to the short-chain dehydrogenases/reductases (SDR) family.</text>
</comment>
<dbReference type="Pfam" id="PF00106">
    <property type="entry name" value="adh_short"/>
    <property type="match status" value="1"/>
</dbReference>
<dbReference type="PANTHER" id="PTHR24320">
    <property type="entry name" value="RETINOL DEHYDROGENASE"/>
    <property type="match status" value="1"/>
</dbReference>
<dbReference type="EMBL" id="JAPQKO010000006">
    <property type="protein sequence ID" value="KAJ5156325.1"/>
    <property type="molecule type" value="Genomic_DNA"/>
</dbReference>
<evidence type="ECO:0000256" key="2">
    <source>
        <dbReference type="ARBA" id="ARBA00022857"/>
    </source>
</evidence>
<protein>
    <recommendedName>
        <fullName evidence="6">Short-chain dehydrogenase/reductase SDR</fullName>
    </recommendedName>
</protein>
<evidence type="ECO:0000313" key="5">
    <source>
        <dbReference type="Proteomes" id="UP001146351"/>
    </source>
</evidence>
<dbReference type="AlphaFoldDB" id="A0A9W9LHY9"/>
<dbReference type="OrthoDB" id="542013at2759"/>
<evidence type="ECO:0000313" key="4">
    <source>
        <dbReference type="EMBL" id="KAJ5156325.1"/>
    </source>
</evidence>
<dbReference type="SUPFAM" id="SSF51735">
    <property type="entry name" value="NAD(P)-binding Rossmann-fold domains"/>
    <property type="match status" value="1"/>
</dbReference>
<reference evidence="4" key="1">
    <citation type="submission" date="2022-11" db="EMBL/GenBank/DDBJ databases">
        <authorList>
            <person name="Petersen C."/>
        </authorList>
    </citation>
    <scope>NUCLEOTIDE SEQUENCE</scope>
    <source>
        <strain evidence="4">IBT 21917</strain>
    </source>
</reference>
<reference evidence="4" key="2">
    <citation type="journal article" date="2023" name="IMA Fungus">
        <title>Comparative genomic study of the Penicillium genus elucidates a diverse pangenome and 15 lateral gene transfer events.</title>
        <authorList>
            <person name="Petersen C."/>
            <person name="Sorensen T."/>
            <person name="Nielsen M.R."/>
            <person name="Sondergaard T.E."/>
            <person name="Sorensen J.L."/>
            <person name="Fitzpatrick D.A."/>
            <person name="Frisvad J.C."/>
            <person name="Nielsen K.L."/>
        </authorList>
    </citation>
    <scope>NUCLEOTIDE SEQUENCE</scope>
    <source>
        <strain evidence="4">IBT 21917</strain>
    </source>
</reference>
<accession>A0A9W9LHY9</accession>
<sequence length="294" mass="32160">MTTTVKNIIATGGSSGLGFEVVKQLLQKPEPHNFILGVRDPERTRNAYKDLAYDESKHSVHILPLDLSNLRNVQLFVQQALAQLGPNKLDLLFLNAGVLDTASGPGPNGSQWCEGYVVNHLAQHYLVHLLRETLNACKSRIVVVSSGAIRNIRNQDPGTLDIDLKAGSGAGYGVVYSASKFVQLVGAHYWRRALPECSIVAVSPGLIPNTKLAQSLNLSMDMPDAKTIPEGAENLLRAFYATDLPSDPEQIFLTSWGEWWPKDVYALSLDPALQSKWCLSRDEIEKAEGLSAAQ</sequence>
<dbReference type="InterPro" id="IPR002347">
    <property type="entry name" value="SDR_fam"/>
</dbReference>
<name>A0A9W9LHY9_9EURO</name>
<evidence type="ECO:0000256" key="1">
    <source>
        <dbReference type="ARBA" id="ARBA00006484"/>
    </source>
</evidence>
<evidence type="ECO:0008006" key="6">
    <source>
        <dbReference type="Google" id="ProtNLM"/>
    </source>
</evidence>
<organism evidence="4 5">
    <name type="scientific">Penicillium capsulatum</name>
    <dbReference type="NCBI Taxonomy" id="69766"/>
    <lineage>
        <taxon>Eukaryota</taxon>
        <taxon>Fungi</taxon>
        <taxon>Dikarya</taxon>
        <taxon>Ascomycota</taxon>
        <taxon>Pezizomycotina</taxon>
        <taxon>Eurotiomycetes</taxon>
        <taxon>Eurotiomycetidae</taxon>
        <taxon>Eurotiales</taxon>
        <taxon>Aspergillaceae</taxon>
        <taxon>Penicillium</taxon>
    </lineage>
</organism>
<keyword evidence="3" id="KW-0560">Oxidoreductase</keyword>
<dbReference type="Gene3D" id="3.40.50.720">
    <property type="entry name" value="NAD(P)-binding Rossmann-like Domain"/>
    <property type="match status" value="1"/>
</dbReference>
<proteinExistence type="inferred from homology"/>
<gene>
    <name evidence="4" type="ORF">N7492_009128</name>
</gene>
<dbReference type="PANTHER" id="PTHR24320:SF148">
    <property type="entry name" value="NAD(P)-BINDING ROSSMANN-FOLD SUPERFAMILY PROTEIN"/>
    <property type="match status" value="1"/>
</dbReference>
<dbReference type="GO" id="GO:0016491">
    <property type="term" value="F:oxidoreductase activity"/>
    <property type="evidence" value="ECO:0007669"/>
    <property type="project" value="UniProtKB-KW"/>
</dbReference>
<dbReference type="Proteomes" id="UP001146351">
    <property type="component" value="Unassembled WGS sequence"/>
</dbReference>